<gene>
    <name evidence="2" type="ORF">S12H4_24469</name>
</gene>
<evidence type="ECO:0000313" key="2">
    <source>
        <dbReference type="EMBL" id="GAI78308.1"/>
    </source>
</evidence>
<proteinExistence type="predicted"/>
<comment type="caution">
    <text evidence="2">The sequence shown here is derived from an EMBL/GenBank/DDBJ whole genome shotgun (WGS) entry which is preliminary data.</text>
</comment>
<sequence>KERTLRLKTNKPAVQVEVRPGKLSAVTDLPNNQDEPERNTDEVKYEGRTIAEWMGQWDTRVSDDIDAATNALIKIGRPAVPRLIEEVKRRSNHGWRAVGVLSKMGPEAEDAVEWLIEAGLDKDLRFGDGRQSTTAYRGSVLSSLSRMTWARDRVL</sequence>
<reference evidence="2" key="1">
    <citation type="journal article" date="2014" name="Front. Microbiol.">
        <title>High frequency of phylogenetically diverse reductive dehalogenase-homologous genes in deep subseafloor sedimentary metagenomes.</title>
        <authorList>
            <person name="Kawai M."/>
            <person name="Futagami T."/>
            <person name="Toyoda A."/>
            <person name="Takaki Y."/>
            <person name="Nishi S."/>
            <person name="Hori S."/>
            <person name="Arai W."/>
            <person name="Tsubouchi T."/>
            <person name="Morono Y."/>
            <person name="Uchiyama I."/>
            <person name="Ito T."/>
            <person name="Fujiyama A."/>
            <person name="Inagaki F."/>
            <person name="Takami H."/>
        </authorList>
    </citation>
    <scope>NUCLEOTIDE SEQUENCE</scope>
    <source>
        <strain evidence="2">Expedition CK06-06</strain>
    </source>
</reference>
<organism evidence="2">
    <name type="scientific">marine sediment metagenome</name>
    <dbReference type="NCBI Taxonomy" id="412755"/>
    <lineage>
        <taxon>unclassified sequences</taxon>
        <taxon>metagenomes</taxon>
        <taxon>ecological metagenomes</taxon>
    </lineage>
</organism>
<feature type="non-terminal residue" evidence="2">
    <location>
        <position position="1"/>
    </location>
</feature>
<name>X1RCK9_9ZZZZ</name>
<dbReference type="EMBL" id="BARW01013292">
    <property type="protein sequence ID" value="GAI78308.1"/>
    <property type="molecule type" value="Genomic_DNA"/>
</dbReference>
<feature type="non-terminal residue" evidence="2">
    <location>
        <position position="155"/>
    </location>
</feature>
<protein>
    <submittedName>
        <fullName evidence="2">Uncharacterized protein</fullName>
    </submittedName>
</protein>
<evidence type="ECO:0000256" key="1">
    <source>
        <dbReference type="SAM" id="MobiDB-lite"/>
    </source>
</evidence>
<accession>X1RCK9</accession>
<dbReference type="AlphaFoldDB" id="X1RCK9"/>
<feature type="region of interest" description="Disordered" evidence="1">
    <location>
        <begin position="23"/>
        <end position="42"/>
    </location>
</feature>